<reference evidence="2 3" key="1">
    <citation type="submission" date="2023-01" db="EMBL/GenBank/DDBJ databases">
        <title>Analysis of 21 Apiospora genomes using comparative genomics revels a genus with tremendous synthesis potential of carbohydrate active enzymes and secondary metabolites.</title>
        <authorList>
            <person name="Sorensen T."/>
        </authorList>
    </citation>
    <scope>NUCLEOTIDE SEQUENCE [LARGE SCALE GENOMIC DNA]</scope>
    <source>
        <strain evidence="2 3">CBS 83171</strain>
    </source>
</reference>
<evidence type="ECO:0000259" key="1">
    <source>
        <dbReference type="Pfam" id="PF01636"/>
    </source>
</evidence>
<dbReference type="Pfam" id="PF01636">
    <property type="entry name" value="APH"/>
    <property type="match status" value="1"/>
</dbReference>
<dbReference type="PANTHER" id="PTHR21310">
    <property type="entry name" value="AMINOGLYCOSIDE PHOSPHOTRANSFERASE-RELATED-RELATED"/>
    <property type="match status" value="1"/>
</dbReference>
<organism evidence="2 3">
    <name type="scientific">Apiospora saccharicola</name>
    <dbReference type="NCBI Taxonomy" id="335842"/>
    <lineage>
        <taxon>Eukaryota</taxon>
        <taxon>Fungi</taxon>
        <taxon>Dikarya</taxon>
        <taxon>Ascomycota</taxon>
        <taxon>Pezizomycotina</taxon>
        <taxon>Sordariomycetes</taxon>
        <taxon>Xylariomycetidae</taxon>
        <taxon>Amphisphaeriales</taxon>
        <taxon>Apiosporaceae</taxon>
        <taxon>Apiospora</taxon>
    </lineage>
</organism>
<keyword evidence="3" id="KW-1185">Reference proteome</keyword>
<evidence type="ECO:0000313" key="2">
    <source>
        <dbReference type="EMBL" id="KAK8068217.1"/>
    </source>
</evidence>
<sequence length="411" mass="47145">MRHPRKTHTWRVDMPLPSARPTSDYRDYQLHDDPALQSEADEGFPRSTALCRHLWPSAIAETIEIEYLGMGCHNQVLGLSFIERDETKGGREVPHDLVLRITSGQKSVLPTVAILQYLEMHTSLKVPRVIKYDTTRDNPLGFRYIILSRIPGWSLNEIWDHLTDREKHILAAQLATLYSELESVTSSVAGHIMVHQEGFVQGHCDIEDFMFLKPLVTPDHPSSWGPETVWLNNKDRMGLLDRIQRDPPGLSVEAIMHSVVLRRLYRTKGRGGDIAKYEAEKQTVQCAADSNLFNPNNDVICLHHPDLHPGNIMVNFTTDDIPVITGVVDWDSASFVPRYATRVIPEWLLWDNTDEYTTDEYVSTFKKVIGEDWTSEAENKLLDEARSLLKFSSESKTRRRMEQMRMAERLT</sequence>
<evidence type="ECO:0000313" key="3">
    <source>
        <dbReference type="Proteomes" id="UP001446871"/>
    </source>
</evidence>
<proteinExistence type="predicted"/>
<dbReference type="SUPFAM" id="SSF56112">
    <property type="entry name" value="Protein kinase-like (PK-like)"/>
    <property type="match status" value="1"/>
</dbReference>
<dbReference type="InterPro" id="IPR011009">
    <property type="entry name" value="Kinase-like_dom_sf"/>
</dbReference>
<gene>
    <name evidence="2" type="ORF">PG996_007329</name>
</gene>
<name>A0ABR1VAI2_9PEZI</name>
<comment type="caution">
    <text evidence="2">The sequence shown here is derived from an EMBL/GenBank/DDBJ whole genome shotgun (WGS) entry which is preliminary data.</text>
</comment>
<dbReference type="InterPro" id="IPR051678">
    <property type="entry name" value="AGP_Transferase"/>
</dbReference>
<feature type="domain" description="Aminoglycoside phosphotransferase" evidence="1">
    <location>
        <begin position="91"/>
        <end position="337"/>
    </location>
</feature>
<dbReference type="EMBL" id="JAQQWM010000004">
    <property type="protein sequence ID" value="KAK8068217.1"/>
    <property type="molecule type" value="Genomic_DNA"/>
</dbReference>
<protein>
    <recommendedName>
        <fullName evidence="1">Aminoglycoside phosphotransferase domain-containing protein</fullName>
    </recommendedName>
</protein>
<dbReference type="Proteomes" id="UP001446871">
    <property type="component" value="Unassembled WGS sequence"/>
</dbReference>
<dbReference type="PANTHER" id="PTHR21310:SF56">
    <property type="entry name" value="AMINOGLYCOSIDE PHOSPHOTRANSFERASE DOMAIN-CONTAINING PROTEIN"/>
    <property type="match status" value="1"/>
</dbReference>
<accession>A0ABR1VAI2</accession>
<dbReference type="InterPro" id="IPR002575">
    <property type="entry name" value="Aminoglycoside_PTrfase"/>
</dbReference>